<name>A0A6J7F3S7_9ZZZZ</name>
<dbReference type="Gene3D" id="1.20.120.1220">
    <property type="match status" value="1"/>
</dbReference>
<dbReference type="GO" id="GO:0006465">
    <property type="term" value="P:signal peptide processing"/>
    <property type="evidence" value="ECO:0007669"/>
    <property type="project" value="TreeGrafter"/>
</dbReference>
<evidence type="ECO:0000256" key="1">
    <source>
        <dbReference type="ARBA" id="ARBA00005801"/>
    </source>
</evidence>
<feature type="transmembrane region" description="Helical" evidence="2">
    <location>
        <begin position="93"/>
        <end position="110"/>
    </location>
</feature>
<dbReference type="AlphaFoldDB" id="A0A6J7F3S7"/>
<comment type="similarity">
    <text evidence="1">Belongs to the peptidase A24 family.</text>
</comment>
<gene>
    <name evidence="4" type="ORF">UFOPK3376_02522</name>
</gene>
<keyword evidence="2" id="KW-1133">Transmembrane helix</keyword>
<dbReference type="InterPro" id="IPR050882">
    <property type="entry name" value="Prepilin_peptidase/N-MTase"/>
</dbReference>
<evidence type="ECO:0000313" key="4">
    <source>
        <dbReference type="EMBL" id="CAB4887730.1"/>
    </source>
</evidence>
<feature type="domain" description="Prepilin type IV endopeptidase peptidase" evidence="3">
    <location>
        <begin position="43"/>
        <end position="152"/>
    </location>
</feature>
<dbReference type="EMBL" id="CAFBLP010000084">
    <property type="protein sequence ID" value="CAB4887730.1"/>
    <property type="molecule type" value="Genomic_DNA"/>
</dbReference>
<organism evidence="4">
    <name type="scientific">freshwater metagenome</name>
    <dbReference type="NCBI Taxonomy" id="449393"/>
    <lineage>
        <taxon>unclassified sequences</taxon>
        <taxon>metagenomes</taxon>
        <taxon>ecological metagenomes</taxon>
    </lineage>
</organism>
<dbReference type="PANTHER" id="PTHR30487:SF0">
    <property type="entry name" value="PREPILIN LEADER PEPTIDASE_N-METHYLTRANSFERASE-RELATED"/>
    <property type="match status" value="1"/>
</dbReference>
<evidence type="ECO:0000259" key="3">
    <source>
        <dbReference type="Pfam" id="PF01478"/>
    </source>
</evidence>
<keyword evidence="2" id="KW-0472">Membrane</keyword>
<dbReference type="InterPro" id="IPR000045">
    <property type="entry name" value="Prepilin_IV_endopep_pep"/>
</dbReference>
<dbReference type="PANTHER" id="PTHR30487">
    <property type="entry name" value="TYPE 4 PREPILIN-LIKE PROTEINS LEADER PEPTIDE-PROCESSING ENZYME"/>
    <property type="match status" value="1"/>
</dbReference>
<accession>A0A6J7F3S7</accession>
<proteinExistence type="inferred from homology"/>
<protein>
    <submittedName>
        <fullName evidence="4">Unannotated protein</fullName>
    </submittedName>
</protein>
<feature type="transmembrane region" description="Helical" evidence="2">
    <location>
        <begin position="61"/>
        <end position="81"/>
    </location>
</feature>
<evidence type="ECO:0000256" key="2">
    <source>
        <dbReference type="SAM" id="Phobius"/>
    </source>
</evidence>
<feature type="transmembrane region" description="Helical" evidence="2">
    <location>
        <begin position="167"/>
        <end position="188"/>
    </location>
</feature>
<feature type="transmembrane region" description="Helical" evidence="2">
    <location>
        <begin position="130"/>
        <end position="155"/>
    </location>
</feature>
<sequence>MSLRSWRRHIPGRFPRAELVAVGVAVAVLAQHGTSAGAIALAVSCIGMAAAAAIDATTRRLPNAIVGLVAATELAAFQIATQMNHEWAHWWRALEAAGIAGALMLTVYVLTRGGLGEGDVKFAPVVWLPLGWLGWSSAFAGYLVAAVVATAMAVVMSVRRRRWRGVTIPFGPALALGAIITIVADLHWPPGGVR</sequence>
<dbReference type="GO" id="GO:0005886">
    <property type="term" value="C:plasma membrane"/>
    <property type="evidence" value="ECO:0007669"/>
    <property type="project" value="TreeGrafter"/>
</dbReference>
<keyword evidence="2" id="KW-0812">Transmembrane</keyword>
<dbReference type="GO" id="GO:0004190">
    <property type="term" value="F:aspartic-type endopeptidase activity"/>
    <property type="evidence" value="ECO:0007669"/>
    <property type="project" value="InterPro"/>
</dbReference>
<dbReference type="Pfam" id="PF01478">
    <property type="entry name" value="Peptidase_A24"/>
    <property type="match status" value="1"/>
</dbReference>
<reference evidence="4" key="1">
    <citation type="submission" date="2020-05" db="EMBL/GenBank/DDBJ databases">
        <authorList>
            <person name="Chiriac C."/>
            <person name="Salcher M."/>
            <person name="Ghai R."/>
            <person name="Kavagutti S V."/>
        </authorList>
    </citation>
    <scope>NUCLEOTIDE SEQUENCE</scope>
</reference>